<comment type="caution">
    <text evidence="1">The sequence shown here is derived from an EMBL/GenBank/DDBJ whole genome shotgun (WGS) entry which is preliminary data.</text>
</comment>
<sequence>MGTPMPFLPFSGEKEFKVYAKFVNEGDYPKDDYEAAIAWNKYVDGKDILPKLPSHLRIHRDRWDRNQAANKNARLNELNDRIAPPPPTVCITDNQTTSSTLPTAHTIQYSPWCSQILLGCMVPLPPPEAFAYTDCHGMSVSRISIGSSCLSLPPDKEEVATNVMGQPKGRYDTYQRPARPCGLSKKYETQIEPTNM</sequence>
<evidence type="ECO:0000313" key="1">
    <source>
        <dbReference type="EMBL" id="KAL3760195.1"/>
    </source>
</evidence>
<protein>
    <submittedName>
        <fullName evidence="1">Uncharacterized protein</fullName>
    </submittedName>
</protein>
<dbReference type="AlphaFoldDB" id="A0ABD3M7X7"/>
<dbReference type="Proteomes" id="UP001530293">
    <property type="component" value="Unassembled WGS sequence"/>
</dbReference>
<keyword evidence="2" id="KW-1185">Reference proteome</keyword>
<organism evidence="1 2">
    <name type="scientific">Discostella pseudostelligera</name>
    <dbReference type="NCBI Taxonomy" id="259834"/>
    <lineage>
        <taxon>Eukaryota</taxon>
        <taxon>Sar</taxon>
        <taxon>Stramenopiles</taxon>
        <taxon>Ochrophyta</taxon>
        <taxon>Bacillariophyta</taxon>
        <taxon>Coscinodiscophyceae</taxon>
        <taxon>Thalassiosirophycidae</taxon>
        <taxon>Stephanodiscales</taxon>
        <taxon>Stephanodiscaceae</taxon>
        <taxon>Discostella</taxon>
    </lineage>
</organism>
<evidence type="ECO:0000313" key="2">
    <source>
        <dbReference type="Proteomes" id="UP001530293"/>
    </source>
</evidence>
<accession>A0ABD3M7X7</accession>
<name>A0ABD3M7X7_9STRA</name>
<gene>
    <name evidence="1" type="ORF">ACHAWU_001705</name>
</gene>
<dbReference type="EMBL" id="JALLBG020000190">
    <property type="protein sequence ID" value="KAL3760195.1"/>
    <property type="molecule type" value="Genomic_DNA"/>
</dbReference>
<reference evidence="1 2" key="1">
    <citation type="submission" date="2024-10" db="EMBL/GenBank/DDBJ databases">
        <title>Updated reference genomes for cyclostephanoid diatoms.</title>
        <authorList>
            <person name="Roberts W.R."/>
            <person name="Alverson A.J."/>
        </authorList>
    </citation>
    <scope>NUCLEOTIDE SEQUENCE [LARGE SCALE GENOMIC DNA]</scope>
    <source>
        <strain evidence="1 2">AJA232-27</strain>
    </source>
</reference>
<proteinExistence type="predicted"/>